<organism evidence="6 7">
    <name type="scientific">Babjeviella inositovora NRRL Y-12698</name>
    <dbReference type="NCBI Taxonomy" id="984486"/>
    <lineage>
        <taxon>Eukaryota</taxon>
        <taxon>Fungi</taxon>
        <taxon>Dikarya</taxon>
        <taxon>Ascomycota</taxon>
        <taxon>Saccharomycotina</taxon>
        <taxon>Pichiomycetes</taxon>
        <taxon>Serinales incertae sedis</taxon>
        <taxon>Babjeviella</taxon>
    </lineage>
</organism>
<keyword evidence="3" id="KW-0620">Polyamine biosynthesis</keyword>
<dbReference type="NCBIfam" id="TIGR00417">
    <property type="entry name" value="speE"/>
    <property type="match status" value="1"/>
</dbReference>
<proteinExistence type="inferred from homology"/>
<dbReference type="AlphaFoldDB" id="A0A1E3QRC7"/>
<dbReference type="FunFam" id="3.40.50.150:FF:000013">
    <property type="entry name" value="Spermidine synthase"/>
    <property type="match status" value="1"/>
</dbReference>
<evidence type="ECO:0000259" key="5">
    <source>
        <dbReference type="PROSITE" id="PS51006"/>
    </source>
</evidence>
<evidence type="ECO:0000256" key="4">
    <source>
        <dbReference type="RuleBase" id="RU003836"/>
    </source>
</evidence>
<dbReference type="GeneID" id="30150510"/>
<dbReference type="PROSITE" id="PS01330">
    <property type="entry name" value="PABS_1"/>
    <property type="match status" value="1"/>
</dbReference>
<dbReference type="STRING" id="984486.A0A1E3QRC7"/>
<dbReference type="Gene3D" id="2.30.140.10">
    <property type="entry name" value="Spermidine synthase, tetramerisation domain"/>
    <property type="match status" value="1"/>
</dbReference>
<gene>
    <name evidence="6" type="ORF">BABINDRAFT_7660</name>
</gene>
<sequence length="303" mass="34360">MSSQLTHVTIQDGWFREVSEGSFPGQAMRLRVKQILHVEQSPFQDILVFESTDYGNVLVLDGIVQVSERDEFSYQEMISHLPLFAHSNPKRVLVIGGGDGGVLREVVKHDSVEEATLVEIDEGVIHLSKKYLPHMAKGFDHPKVNVVITDGFEFLNKLSQAPTSEKYDVIITDSSDPDGPAEMFFQQRYFKLLHDAIKEDGIIITQASENVWLKIQNLKTLMHDARQIFPVVELSSCTCPTYTSGQLALMICSKKADDDVKVPKRVLSKMKERELFRYYNSRLHEASFILPTFAEKILVDESV</sequence>
<dbReference type="Pfam" id="PF01564">
    <property type="entry name" value="Spermine_synth"/>
    <property type="match status" value="1"/>
</dbReference>
<dbReference type="InterPro" id="IPR001045">
    <property type="entry name" value="Spermi_synthase"/>
</dbReference>
<evidence type="ECO:0000313" key="6">
    <source>
        <dbReference type="EMBL" id="ODQ80188.1"/>
    </source>
</evidence>
<accession>A0A1E3QRC7</accession>
<evidence type="ECO:0000256" key="3">
    <source>
        <dbReference type="PROSITE-ProRule" id="PRU00354"/>
    </source>
</evidence>
<dbReference type="InterPro" id="IPR035246">
    <property type="entry name" value="Spermidine_synt_N"/>
</dbReference>
<dbReference type="GO" id="GO:0004766">
    <property type="term" value="F:spermidine synthase activity"/>
    <property type="evidence" value="ECO:0007669"/>
    <property type="project" value="TreeGrafter"/>
</dbReference>
<dbReference type="CDD" id="cd02440">
    <property type="entry name" value="AdoMet_MTases"/>
    <property type="match status" value="1"/>
</dbReference>
<dbReference type="PANTHER" id="PTHR11558:SF11">
    <property type="entry name" value="SPERMIDINE SYNTHASE"/>
    <property type="match status" value="1"/>
</dbReference>
<dbReference type="FunFam" id="2.30.140.10:FF:000001">
    <property type="entry name" value="SPE3p Spermidine synthase"/>
    <property type="match status" value="1"/>
</dbReference>
<dbReference type="GO" id="GO:0008295">
    <property type="term" value="P:spermidine biosynthetic process"/>
    <property type="evidence" value="ECO:0007669"/>
    <property type="project" value="TreeGrafter"/>
</dbReference>
<keyword evidence="2 3" id="KW-0808">Transferase</keyword>
<dbReference type="Pfam" id="PF17284">
    <property type="entry name" value="Spermine_synt_N"/>
    <property type="match status" value="1"/>
</dbReference>
<dbReference type="GO" id="GO:0005829">
    <property type="term" value="C:cytosol"/>
    <property type="evidence" value="ECO:0007669"/>
    <property type="project" value="TreeGrafter"/>
</dbReference>
<dbReference type="Gene3D" id="3.40.50.150">
    <property type="entry name" value="Vaccinia Virus protein VP39"/>
    <property type="match status" value="1"/>
</dbReference>
<dbReference type="Proteomes" id="UP000094336">
    <property type="component" value="Unassembled WGS sequence"/>
</dbReference>
<evidence type="ECO:0000313" key="7">
    <source>
        <dbReference type="Proteomes" id="UP000094336"/>
    </source>
</evidence>
<dbReference type="SUPFAM" id="SSF53335">
    <property type="entry name" value="S-adenosyl-L-methionine-dependent methyltransferases"/>
    <property type="match status" value="1"/>
</dbReference>
<name>A0A1E3QRC7_9ASCO</name>
<dbReference type="GO" id="GO:0015940">
    <property type="term" value="P:pantothenate biosynthetic process"/>
    <property type="evidence" value="ECO:0007669"/>
    <property type="project" value="UniProtKB-ARBA"/>
</dbReference>
<dbReference type="NCBIfam" id="NF002010">
    <property type="entry name" value="PRK00811.1"/>
    <property type="match status" value="1"/>
</dbReference>
<dbReference type="PROSITE" id="PS51006">
    <property type="entry name" value="PABS_2"/>
    <property type="match status" value="1"/>
</dbReference>
<feature type="domain" description="PABS" evidence="5">
    <location>
        <begin position="12"/>
        <end position="254"/>
    </location>
</feature>
<dbReference type="HAMAP" id="MF_00198">
    <property type="entry name" value="Spermidine_synth"/>
    <property type="match status" value="1"/>
</dbReference>
<keyword evidence="7" id="KW-1185">Reference proteome</keyword>
<dbReference type="OrthoDB" id="38125at2759"/>
<protein>
    <recommendedName>
        <fullName evidence="5">PABS domain-containing protein</fullName>
    </recommendedName>
</protein>
<comment type="similarity">
    <text evidence="1 4">Belongs to the spermidine/spermine synthase family.</text>
</comment>
<dbReference type="InterPro" id="IPR030373">
    <property type="entry name" value="PABS_CS"/>
</dbReference>
<feature type="active site" description="Proton acceptor" evidence="3">
    <location>
        <position position="173"/>
    </location>
</feature>
<dbReference type="EMBL" id="KV454430">
    <property type="protein sequence ID" value="ODQ80188.1"/>
    <property type="molecule type" value="Genomic_DNA"/>
</dbReference>
<evidence type="ECO:0000256" key="1">
    <source>
        <dbReference type="ARBA" id="ARBA00007867"/>
    </source>
</evidence>
<dbReference type="PANTHER" id="PTHR11558">
    <property type="entry name" value="SPERMIDINE/SPERMINE SYNTHASE"/>
    <property type="match status" value="1"/>
</dbReference>
<dbReference type="InterPro" id="IPR037163">
    <property type="entry name" value="Spermidine_synt_N_sf"/>
</dbReference>
<evidence type="ECO:0000256" key="2">
    <source>
        <dbReference type="ARBA" id="ARBA00022679"/>
    </source>
</evidence>
<reference evidence="7" key="1">
    <citation type="submission" date="2016-05" db="EMBL/GenBank/DDBJ databases">
        <title>Comparative genomics of biotechnologically important yeasts.</title>
        <authorList>
            <consortium name="DOE Joint Genome Institute"/>
            <person name="Riley R."/>
            <person name="Haridas S."/>
            <person name="Wolfe K.H."/>
            <person name="Lopes M.R."/>
            <person name="Hittinger C.T."/>
            <person name="Goker M."/>
            <person name="Salamov A."/>
            <person name="Wisecaver J."/>
            <person name="Long T.M."/>
            <person name="Aerts A.L."/>
            <person name="Barry K."/>
            <person name="Choi C."/>
            <person name="Clum A."/>
            <person name="Coughlan A.Y."/>
            <person name="Deshpande S."/>
            <person name="Douglass A.P."/>
            <person name="Hanson S.J."/>
            <person name="Klenk H.-P."/>
            <person name="Labutti K."/>
            <person name="Lapidus A."/>
            <person name="Lindquist E."/>
            <person name="Lipzen A."/>
            <person name="Meier-Kolthoff J.P."/>
            <person name="Ohm R.A."/>
            <person name="Otillar R.P."/>
            <person name="Pangilinan J."/>
            <person name="Peng Y."/>
            <person name="Rokas A."/>
            <person name="Rosa C.A."/>
            <person name="Scheuner C."/>
            <person name="Sibirny A.A."/>
            <person name="Slot J.C."/>
            <person name="Stielow J.B."/>
            <person name="Sun H."/>
            <person name="Kurtzman C.P."/>
            <person name="Blackwell M."/>
            <person name="Grigoriev I.V."/>
            <person name="Jeffries T.W."/>
        </authorList>
    </citation>
    <scope>NUCLEOTIDE SEQUENCE [LARGE SCALE GENOMIC DNA]</scope>
    <source>
        <strain evidence="7">NRRL Y-12698</strain>
    </source>
</reference>
<dbReference type="InterPro" id="IPR030374">
    <property type="entry name" value="PABS"/>
</dbReference>
<dbReference type="RefSeq" id="XP_018985516.1">
    <property type="nucleotide sequence ID" value="XM_019132657.1"/>
</dbReference>
<dbReference type="InterPro" id="IPR029063">
    <property type="entry name" value="SAM-dependent_MTases_sf"/>
</dbReference>